<dbReference type="AlphaFoldDB" id="A0A6M5YJQ4"/>
<sequence length="56" mass="6085">MSCDPIFGLIDLTTGDYTAVAMQNSWHPPTRTLFGCPLRVIGAILTTYLAARNKTA</sequence>
<accession>A0A6M5YJQ4</accession>
<evidence type="ECO:0000313" key="2">
    <source>
        <dbReference type="Proteomes" id="UP000503447"/>
    </source>
</evidence>
<organism evidence="1 2">
    <name type="scientific">Frigoriglobus tundricola</name>
    <dbReference type="NCBI Taxonomy" id="2774151"/>
    <lineage>
        <taxon>Bacteria</taxon>
        <taxon>Pseudomonadati</taxon>
        <taxon>Planctomycetota</taxon>
        <taxon>Planctomycetia</taxon>
        <taxon>Gemmatales</taxon>
        <taxon>Gemmataceae</taxon>
        <taxon>Frigoriglobus</taxon>
    </lineage>
</organism>
<keyword evidence="2" id="KW-1185">Reference proteome</keyword>
<gene>
    <name evidence="1" type="ORF">FTUN_0717</name>
</gene>
<proteinExistence type="predicted"/>
<dbReference type="EMBL" id="CP053452">
    <property type="protein sequence ID" value="QJW93212.1"/>
    <property type="molecule type" value="Genomic_DNA"/>
</dbReference>
<dbReference type="KEGG" id="ftj:FTUN_0717"/>
<evidence type="ECO:0000313" key="1">
    <source>
        <dbReference type="EMBL" id="QJW93212.1"/>
    </source>
</evidence>
<dbReference type="RefSeq" id="WP_171469455.1">
    <property type="nucleotide sequence ID" value="NZ_CP053452.2"/>
</dbReference>
<reference evidence="2" key="1">
    <citation type="submission" date="2020-05" db="EMBL/GenBank/DDBJ databases">
        <title>Frigoriglobus tundricola gen. nov., sp. nov., a psychrotolerant cellulolytic planctomycete of the family Gemmataceae with two divergent copies of 16S rRNA gene.</title>
        <authorList>
            <person name="Kulichevskaya I.S."/>
            <person name="Ivanova A.A."/>
            <person name="Naumoff D.G."/>
            <person name="Beletsky A.V."/>
            <person name="Rijpstra W.I.C."/>
            <person name="Sinninghe Damste J.S."/>
            <person name="Mardanov A.V."/>
            <person name="Ravin N.V."/>
            <person name="Dedysh S.N."/>
        </authorList>
    </citation>
    <scope>NUCLEOTIDE SEQUENCE [LARGE SCALE GENOMIC DNA]</scope>
    <source>
        <strain evidence="2">PL17</strain>
    </source>
</reference>
<protein>
    <submittedName>
        <fullName evidence="1">Uncharacterized protein</fullName>
    </submittedName>
</protein>
<name>A0A6M5YJQ4_9BACT</name>
<dbReference type="Proteomes" id="UP000503447">
    <property type="component" value="Chromosome"/>
</dbReference>